<evidence type="ECO:0000313" key="1">
    <source>
        <dbReference type="EMBL" id="MBL1097635.1"/>
    </source>
</evidence>
<dbReference type="InterPro" id="IPR046030">
    <property type="entry name" value="DUF5988"/>
</dbReference>
<dbReference type="Pfam" id="PF19450">
    <property type="entry name" value="DUF5988"/>
    <property type="match status" value="1"/>
</dbReference>
<dbReference type="Proteomes" id="UP000634229">
    <property type="component" value="Unassembled WGS sequence"/>
</dbReference>
<protein>
    <submittedName>
        <fullName evidence="1">Uncharacterized protein</fullName>
    </submittedName>
</protein>
<name>A0ABS1NCH4_9ACTN</name>
<accession>A0ABS1NCH4</accession>
<organism evidence="1 2">
    <name type="scientific">Streptomyces coffeae</name>
    <dbReference type="NCBI Taxonomy" id="621382"/>
    <lineage>
        <taxon>Bacteria</taxon>
        <taxon>Bacillati</taxon>
        <taxon>Actinomycetota</taxon>
        <taxon>Actinomycetes</taxon>
        <taxon>Kitasatosporales</taxon>
        <taxon>Streptomycetaceae</taxon>
        <taxon>Streptomyces</taxon>
    </lineage>
</organism>
<gene>
    <name evidence="1" type="ORF">JK363_13260</name>
</gene>
<comment type="caution">
    <text evidence="1">The sequence shown here is derived from an EMBL/GenBank/DDBJ whole genome shotgun (WGS) entry which is preliminary data.</text>
</comment>
<evidence type="ECO:0000313" key="2">
    <source>
        <dbReference type="Proteomes" id="UP000634229"/>
    </source>
</evidence>
<keyword evidence="2" id="KW-1185">Reference proteome</keyword>
<dbReference type="EMBL" id="JAERRF010000006">
    <property type="protein sequence ID" value="MBL1097635.1"/>
    <property type="molecule type" value="Genomic_DNA"/>
</dbReference>
<dbReference type="RefSeq" id="WP_201875031.1">
    <property type="nucleotide sequence ID" value="NZ_JAERRF010000006.1"/>
</dbReference>
<proteinExistence type="predicted"/>
<reference evidence="1 2" key="1">
    <citation type="submission" date="2021-01" db="EMBL/GenBank/DDBJ databases">
        <title>WGS of actinomycetes isolated from Thailand.</title>
        <authorList>
            <person name="Thawai C."/>
        </authorList>
    </citation>
    <scope>NUCLEOTIDE SEQUENCE [LARGE SCALE GENOMIC DNA]</scope>
    <source>
        <strain evidence="1 2">CA1R205</strain>
    </source>
</reference>
<sequence length="76" mass="8596">MNEHIGFLADDTEVDVVLEGGPDDLPRAHQAERSSLTSRKLKIQHRDGYEHFELIGTGDDFTPATFRWTGRTKIAE</sequence>